<dbReference type="PANTHER" id="PTHR46796">
    <property type="entry name" value="HTH-TYPE TRANSCRIPTIONAL ACTIVATOR RHAS-RELATED"/>
    <property type="match status" value="1"/>
</dbReference>
<dbReference type="SUPFAM" id="SSF46689">
    <property type="entry name" value="Homeodomain-like"/>
    <property type="match status" value="2"/>
</dbReference>
<accession>A0ABU9APP5</accession>
<dbReference type="Proteomes" id="UP001371305">
    <property type="component" value="Unassembled WGS sequence"/>
</dbReference>
<dbReference type="InterPro" id="IPR018062">
    <property type="entry name" value="HTH_AraC-typ_CS"/>
</dbReference>
<keyword evidence="1" id="KW-0805">Transcription regulation</keyword>
<sequence length="300" mass="33689">MTPDKSTAKAFPNYTSGRIVADSELLNWPGIFVRRLRFPRQVDRFLVPATPEPLFSCVLSGTAAFRERDAGQDWIERQLTPGDLFVTHSKEPYELTWSSPAGKEIDTIVMHFAVDRFLSVLDQLFPGKREEIEVIDFFGRDEVATPLFHALAGMLEQRVPGSSPRVSAIGALMTAHLLEKYTHAAAAKPDYLGGLPIGKLRKLEAFVGESLNEEVSLDAMASVVELSPFHFSRVFKQTTGMTPLQFVTRERIARAQQLMRETSRSLIEIGMDVGYTSPSHFAQVFRRQVGVTPTEFRREL</sequence>
<dbReference type="Gene3D" id="1.10.10.60">
    <property type="entry name" value="Homeodomain-like"/>
    <property type="match status" value="2"/>
</dbReference>
<name>A0ABU9APP5_9BACT</name>
<dbReference type="InterPro" id="IPR050204">
    <property type="entry name" value="AraC_XylS_family_regulators"/>
</dbReference>
<dbReference type="Pfam" id="PF12833">
    <property type="entry name" value="HTH_18"/>
    <property type="match status" value="1"/>
</dbReference>
<evidence type="ECO:0000313" key="6">
    <source>
        <dbReference type="Proteomes" id="UP001371305"/>
    </source>
</evidence>
<evidence type="ECO:0000256" key="2">
    <source>
        <dbReference type="ARBA" id="ARBA00023125"/>
    </source>
</evidence>
<feature type="domain" description="HTH araC/xylS-type" evidence="4">
    <location>
        <begin position="201"/>
        <end position="299"/>
    </location>
</feature>
<keyword evidence="6" id="KW-1185">Reference proteome</keyword>
<dbReference type="InterPro" id="IPR020449">
    <property type="entry name" value="Tscrpt_reg_AraC-type_HTH"/>
</dbReference>
<keyword evidence="3" id="KW-0804">Transcription</keyword>
<dbReference type="EMBL" id="JBBUKT010000001">
    <property type="protein sequence ID" value="MEK7949538.1"/>
    <property type="molecule type" value="Genomic_DNA"/>
</dbReference>
<evidence type="ECO:0000256" key="1">
    <source>
        <dbReference type="ARBA" id="ARBA00023015"/>
    </source>
</evidence>
<evidence type="ECO:0000259" key="4">
    <source>
        <dbReference type="PROSITE" id="PS01124"/>
    </source>
</evidence>
<protein>
    <submittedName>
        <fullName evidence="5">AraC family transcriptional regulator</fullName>
    </submittedName>
</protein>
<gene>
    <name evidence="5" type="ORF">WKV53_03475</name>
</gene>
<organism evidence="5 6">
    <name type="scientific">Luteolibacter soli</name>
    <dbReference type="NCBI Taxonomy" id="3135280"/>
    <lineage>
        <taxon>Bacteria</taxon>
        <taxon>Pseudomonadati</taxon>
        <taxon>Verrucomicrobiota</taxon>
        <taxon>Verrucomicrobiia</taxon>
        <taxon>Verrucomicrobiales</taxon>
        <taxon>Verrucomicrobiaceae</taxon>
        <taxon>Luteolibacter</taxon>
    </lineage>
</organism>
<dbReference type="PANTHER" id="PTHR46796:SF6">
    <property type="entry name" value="ARAC SUBFAMILY"/>
    <property type="match status" value="1"/>
</dbReference>
<dbReference type="PROSITE" id="PS00041">
    <property type="entry name" value="HTH_ARAC_FAMILY_1"/>
    <property type="match status" value="1"/>
</dbReference>
<dbReference type="PROSITE" id="PS01124">
    <property type="entry name" value="HTH_ARAC_FAMILY_2"/>
    <property type="match status" value="1"/>
</dbReference>
<dbReference type="InterPro" id="IPR018060">
    <property type="entry name" value="HTH_AraC"/>
</dbReference>
<dbReference type="SMART" id="SM00342">
    <property type="entry name" value="HTH_ARAC"/>
    <property type="match status" value="1"/>
</dbReference>
<dbReference type="PRINTS" id="PR00032">
    <property type="entry name" value="HTHARAC"/>
</dbReference>
<proteinExistence type="predicted"/>
<comment type="caution">
    <text evidence="5">The sequence shown here is derived from an EMBL/GenBank/DDBJ whole genome shotgun (WGS) entry which is preliminary data.</text>
</comment>
<dbReference type="InterPro" id="IPR009057">
    <property type="entry name" value="Homeodomain-like_sf"/>
</dbReference>
<reference evidence="5 6" key="1">
    <citation type="submission" date="2024-04" db="EMBL/GenBank/DDBJ databases">
        <title>Luteolibacter sp. isolated from soil.</title>
        <authorList>
            <person name="An J."/>
        </authorList>
    </citation>
    <scope>NUCLEOTIDE SEQUENCE [LARGE SCALE GENOMIC DNA]</scope>
    <source>
        <strain evidence="5 6">Y139</strain>
    </source>
</reference>
<keyword evidence="2" id="KW-0238">DNA-binding</keyword>
<evidence type="ECO:0000256" key="3">
    <source>
        <dbReference type="ARBA" id="ARBA00023163"/>
    </source>
</evidence>
<dbReference type="RefSeq" id="WP_341402956.1">
    <property type="nucleotide sequence ID" value="NZ_JBBUKT010000001.1"/>
</dbReference>
<evidence type="ECO:0000313" key="5">
    <source>
        <dbReference type="EMBL" id="MEK7949538.1"/>
    </source>
</evidence>